<dbReference type="FunFam" id="3.20.20.140:FF:000174">
    <property type="entry name" value="Dihydropyrimidinase-related protein 2"/>
    <property type="match status" value="1"/>
</dbReference>
<sequence>MTGETVIKNGTVVTESGSFQGSVYIKDEKIKAIGDHESFSSPGTIIDAEGKLVMPGMVDPHVHLDDVFTMDSYESGSSAAALGGITTFIDFAWQGWVDETTPWGSAEEAPSLTQAVARKKSKASEVLVDYGLHASVTREDIRVFEELRDILADGITSIKMLTINGVGISNGFMDSVFRFLADKGAVAMVHTEDPSVCGHLTEKFQREGKTDFVWFPESRPDYTEAMAADDAVQMAIESGCKYYGVHTTSKKAADVLVSSQLKHGKELVRAETCTHYMKFTEEIYEDEEKAPLGKIIPPLRTDADAESLLEYVMTGTLDVVSTDHGSYSRADKTKSENWWDVAPGSPSLQYSLPVFHDLAVNSGRMSYSELVQVMAYNPAQLFGLPEKGSLEPGTDADIVIFDPDKEFVVNSKNNAAAADYSLYEGQKLTGAVDKTFVRGELVADNGHIVAEPGHGHFLERELPDWDF</sequence>
<dbReference type="InterPro" id="IPR032466">
    <property type="entry name" value="Metal_Hydrolase"/>
</dbReference>
<comment type="similarity">
    <text evidence="2">Belongs to the metallo-dependent hydrolases superfamily. Hydantoinase/dihydropyrimidinase family.</text>
</comment>
<reference evidence="6 9" key="3">
    <citation type="submission" date="2018-07" db="EMBL/GenBank/DDBJ databases">
        <title>Genome sequence of extremly halophilic archaeon Halopelagius longus strain BC12-B1.</title>
        <authorList>
            <person name="Zhang X."/>
        </authorList>
    </citation>
    <scope>NUCLEOTIDE SEQUENCE [LARGE SCALE GENOMIC DNA]</scope>
    <source>
        <strain evidence="6 9">BC12-B1</strain>
    </source>
</reference>
<accession>A0A1H1GVB0</accession>
<evidence type="ECO:0000256" key="3">
    <source>
        <dbReference type="ARBA" id="ARBA00022801"/>
    </source>
</evidence>
<protein>
    <submittedName>
        <fullName evidence="6">Allantoinase</fullName>
    </submittedName>
    <submittedName>
        <fullName evidence="7">Dihydropyrimidinase</fullName>
    </submittedName>
</protein>
<dbReference type="GO" id="GO:0006221">
    <property type="term" value="P:pyrimidine nucleotide biosynthetic process"/>
    <property type="evidence" value="ECO:0007669"/>
    <property type="project" value="UniProtKB-KW"/>
</dbReference>
<dbReference type="Proteomes" id="UP000199289">
    <property type="component" value="Unassembled WGS sequence"/>
</dbReference>
<dbReference type="SUPFAM" id="SSF51556">
    <property type="entry name" value="Metallo-dependent hydrolases"/>
    <property type="match status" value="1"/>
</dbReference>
<gene>
    <name evidence="6" type="ORF">DWB78_18465</name>
    <name evidence="7" type="ORF">SAMN05216278_3889</name>
</gene>
<organism evidence="7 8">
    <name type="scientific">Halopelagius longus</name>
    <dbReference type="NCBI Taxonomy" id="1236180"/>
    <lineage>
        <taxon>Archaea</taxon>
        <taxon>Methanobacteriati</taxon>
        <taxon>Methanobacteriota</taxon>
        <taxon>Stenosarchaea group</taxon>
        <taxon>Halobacteria</taxon>
        <taxon>Halobacteriales</taxon>
        <taxon>Haloferacaceae</taxon>
    </lineage>
</organism>
<dbReference type="Proteomes" id="UP000255421">
    <property type="component" value="Unassembled WGS sequence"/>
</dbReference>
<name>A0A1H1GVB0_9EURY</name>
<dbReference type="Gene3D" id="3.20.20.140">
    <property type="entry name" value="Metal-dependent hydrolases"/>
    <property type="match status" value="1"/>
</dbReference>
<dbReference type="InterPro" id="IPR050378">
    <property type="entry name" value="Metallo-dep_Hydrolases_sf"/>
</dbReference>
<dbReference type="Pfam" id="PF01979">
    <property type="entry name" value="Amidohydro_1"/>
    <property type="match status" value="1"/>
</dbReference>
<dbReference type="AlphaFoldDB" id="A0A1H1GVB0"/>
<evidence type="ECO:0000256" key="1">
    <source>
        <dbReference type="ARBA" id="ARBA00001947"/>
    </source>
</evidence>
<reference evidence="8" key="1">
    <citation type="submission" date="2016-10" db="EMBL/GenBank/DDBJ databases">
        <authorList>
            <person name="Varghese N."/>
            <person name="Submissions S."/>
        </authorList>
    </citation>
    <scope>NUCLEOTIDE SEQUENCE [LARGE SCALE GENOMIC DNA]</scope>
    <source>
        <strain evidence="8">CGMCC 1.12397</strain>
    </source>
</reference>
<dbReference type="OrthoDB" id="42542at2157"/>
<evidence type="ECO:0000313" key="6">
    <source>
        <dbReference type="EMBL" id="RDI69540.1"/>
    </source>
</evidence>
<evidence type="ECO:0000313" key="8">
    <source>
        <dbReference type="Proteomes" id="UP000199289"/>
    </source>
</evidence>
<keyword evidence="4" id="KW-0665">Pyrimidine biosynthesis</keyword>
<dbReference type="SUPFAM" id="SSF51338">
    <property type="entry name" value="Composite domain of metallo-dependent hydrolases"/>
    <property type="match status" value="1"/>
</dbReference>
<dbReference type="EMBL" id="QQST01000005">
    <property type="protein sequence ID" value="RDI69540.1"/>
    <property type="molecule type" value="Genomic_DNA"/>
</dbReference>
<comment type="cofactor">
    <cofactor evidence="1">
        <name>Zn(2+)</name>
        <dbReference type="ChEBI" id="CHEBI:29105"/>
    </cofactor>
</comment>
<dbReference type="PANTHER" id="PTHR11647">
    <property type="entry name" value="HYDRANTOINASE/DIHYDROPYRIMIDINASE FAMILY MEMBER"/>
    <property type="match status" value="1"/>
</dbReference>
<evidence type="ECO:0000259" key="5">
    <source>
        <dbReference type="Pfam" id="PF01979"/>
    </source>
</evidence>
<evidence type="ECO:0000256" key="4">
    <source>
        <dbReference type="ARBA" id="ARBA00022975"/>
    </source>
</evidence>
<feature type="domain" description="Amidohydrolase-related" evidence="5">
    <location>
        <begin position="52"/>
        <end position="442"/>
    </location>
</feature>
<dbReference type="GO" id="GO:0016810">
    <property type="term" value="F:hydrolase activity, acting on carbon-nitrogen (but not peptide) bonds"/>
    <property type="evidence" value="ECO:0007669"/>
    <property type="project" value="InterPro"/>
</dbReference>
<dbReference type="RefSeq" id="WP_092539346.1">
    <property type="nucleotide sequence ID" value="NZ_FNKQ01000007.1"/>
</dbReference>
<reference evidence="7" key="2">
    <citation type="submission" date="2016-10" db="EMBL/GenBank/DDBJ databases">
        <authorList>
            <person name="de Groot N.N."/>
        </authorList>
    </citation>
    <scope>NUCLEOTIDE SEQUENCE [LARGE SCALE GENOMIC DNA]</scope>
    <source>
        <strain evidence="7">CGMCC 1.12397</strain>
    </source>
</reference>
<dbReference type="InterPro" id="IPR006680">
    <property type="entry name" value="Amidohydro-rel"/>
</dbReference>
<keyword evidence="9" id="KW-1185">Reference proteome</keyword>
<dbReference type="EMBL" id="FNKQ01000007">
    <property type="protein sequence ID" value="SDR17117.1"/>
    <property type="molecule type" value="Genomic_DNA"/>
</dbReference>
<evidence type="ECO:0000256" key="2">
    <source>
        <dbReference type="ARBA" id="ARBA00008829"/>
    </source>
</evidence>
<evidence type="ECO:0000313" key="9">
    <source>
        <dbReference type="Proteomes" id="UP000255421"/>
    </source>
</evidence>
<dbReference type="Gene3D" id="2.30.40.10">
    <property type="entry name" value="Urease, subunit C, domain 1"/>
    <property type="match status" value="1"/>
</dbReference>
<keyword evidence="3" id="KW-0378">Hydrolase</keyword>
<dbReference type="PANTHER" id="PTHR11647:SF1">
    <property type="entry name" value="COLLAPSIN RESPONSE MEDIATOR PROTEIN"/>
    <property type="match status" value="1"/>
</dbReference>
<proteinExistence type="inferred from homology"/>
<evidence type="ECO:0000313" key="7">
    <source>
        <dbReference type="EMBL" id="SDR17117.1"/>
    </source>
</evidence>
<dbReference type="InterPro" id="IPR011059">
    <property type="entry name" value="Metal-dep_hydrolase_composite"/>
</dbReference>